<reference evidence="4 5" key="1">
    <citation type="submission" date="2020-03" db="EMBL/GenBank/DDBJ databases">
        <title>Vagococcus sp. nov., isolated from beetles.</title>
        <authorList>
            <person name="Hyun D.-W."/>
            <person name="Bae J.-W."/>
        </authorList>
    </citation>
    <scope>NUCLEOTIDE SEQUENCE [LARGE SCALE GENOMIC DNA]</scope>
    <source>
        <strain evidence="4 5">HDW17B</strain>
    </source>
</reference>
<feature type="transmembrane region" description="Helical" evidence="2">
    <location>
        <begin position="101"/>
        <end position="120"/>
    </location>
</feature>
<dbReference type="SMART" id="SM00460">
    <property type="entry name" value="TGc"/>
    <property type="match status" value="1"/>
</dbReference>
<feature type="transmembrane region" description="Helical" evidence="2">
    <location>
        <begin position="151"/>
        <end position="168"/>
    </location>
</feature>
<feature type="transmembrane region" description="Helical" evidence="2">
    <location>
        <begin position="127"/>
        <end position="145"/>
    </location>
</feature>
<evidence type="ECO:0000256" key="2">
    <source>
        <dbReference type="SAM" id="Phobius"/>
    </source>
</evidence>
<proteinExistence type="predicted"/>
<evidence type="ECO:0000313" key="5">
    <source>
        <dbReference type="Proteomes" id="UP000501747"/>
    </source>
</evidence>
<evidence type="ECO:0000313" key="4">
    <source>
        <dbReference type="EMBL" id="QIL48718.1"/>
    </source>
</evidence>
<feature type="compositionally biased region" description="Polar residues" evidence="1">
    <location>
        <begin position="566"/>
        <end position="578"/>
    </location>
</feature>
<dbReference type="Pfam" id="PF01841">
    <property type="entry name" value="Transglut_core"/>
    <property type="match status" value="1"/>
</dbReference>
<sequence length="705" mass="81728">MKNLKEFVAFLIGSLLIFGLSFPMMLTAFSIPNPKMIYLPIVLFSLVSLGIKDYWVKVPLYIVGTVVSLYFSATVSQAPSMLLLVKHGRSFFEQFNSTERFVYPLALTYFFILIFLVILVEAFCVGQNIISVSIIVICYLMFLSIFNDIVIAPQIMFILSLMFLLNFLQETQYKSLKVSLVSVLILSVVFIFSLLIPTTFMEKEVVKVATPYRNFLTGKGFYTAISNYKYGVASSTGYSEDDSVLGGALRDDETVKFKVIQENPHYWRLGTRDIYTGKGWELSAPNNLERVNFDEGFALENGKINRPESEEIELTFSYSDKYVPVTYGKTIIDRMNANNRFVYDQKTGRLELENNYNLNTIKMSVENMDIPEESLRKTPTVYPYSNHRYLELPENFPTKIGNLSEKLTKDKTTNYDKILAIQTYLKDPSIFSYSKKEVPFPRENQDYVEQFLFETKVGYCDNFSTAMAVMLRSIDIPTRWVKGFSTGSIDKKLGDKDLYVIRNLDAHSWVEVYFEDIGWVPFEPTPSFYQVRQAKKEDKTTKKDNQDVGNKKNETAKKEDEKEQKTPTSNSSESVNPNQTKKLSLKKYAKYFITFIVISGLVMSYFLWKYWLYVYALLAFKYNQATGSQIYQKLLKKVERRYQRGQEKPLIDYAYEAEMEYPYIAPSFSELTKLYEIEIYTGEEVFNRSHQELLLKVIKSLIQNK</sequence>
<dbReference type="EMBL" id="CP049887">
    <property type="protein sequence ID" value="QIL48718.1"/>
    <property type="molecule type" value="Genomic_DNA"/>
</dbReference>
<keyword evidence="2" id="KW-0812">Transmembrane</keyword>
<keyword evidence="5" id="KW-1185">Reference proteome</keyword>
<keyword evidence="2" id="KW-1133">Transmembrane helix</keyword>
<organism evidence="4 5">
    <name type="scientific">Vagococcus hydrophili</name>
    <dbReference type="NCBI Taxonomy" id="2714947"/>
    <lineage>
        <taxon>Bacteria</taxon>
        <taxon>Bacillati</taxon>
        <taxon>Bacillota</taxon>
        <taxon>Bacilli</taxon>
        <taxon>Lactobacillales</taxon>
        <taxon>Enterococcaceae</taxon>
        <taxon>Vagococcus</taxon>
    </lineage>
</organism>
<dbReference type="Proteomes" id="UP000501747">
    <property type="component" value="Chromosome"/>
</dbReference>
<dbReference type="PANTHER" id="PTHR42736:SF1">
    <property type="entry name" value="PROTEIN-GLUTAMINE GAMMA-GLUTAMYLTRANSFERASE"/>
    <property type="match status" value="1"/>
</dbReference>
<feature type="transmembrane region" description="Helical" evidence="2">
    <location>
        <begin position="37"/>
        <end position="55"/>
    </location>
</feature>
<feature type="region of interest" description="Disordered" evidence="1">
    <location>
        <begin position="533"/>
        <end position="578"/>
    </location>
</feature>
<feature type="domain" description="Transglutaminase-like" evidence="3">
    <location>
        <begin position="452"/>
        <end position="526"/>
    </location>
</feature>
<feature type="transmembrane region" description="Helical" evidence="2">
    <location>
        <begin position="180"/>
        <end position="200"/>
    </location>
</feature>
<evidence type="ECO:0000259" key="3">
    <source>
        <dbReference type="SMART" id="SM00460"/>
    </source>
</evidence>
<dbReference type="AlphaFoldDB" id="A0A6G8AUH2"/>
<dbReference type="PANTHER" id="PTHR42736">
    <property type="entry name" value="PROTEIN-GLUTAMINE GAMMA-GLUTAMYLTRANSFERASE"/>
    <property type="match status" value="1"/>
</dbReference>
<feature type="transmembrane region" description="Helical" evidence="2">
    <location>
        <begin position="60"/>
        <end position="81"/>
    </location>
</feature>
<dbReference type="InterPro" id="IPR002931">
    <property type="entry name" value="Transglutaminase-like"/>
</dbReference>
<feature type="transmembrane region" description="Helical" evidence="2">
    <location>
        <begin position="7"/>
        <end position="31"/>
    </location>
</feature>
<dbReference type="InterPro" id="IPR052901">
    <property type="entry name" value="Bact_TGase-like"/>
</dbReference>
<name>A0A6G8AUH2_9ENTE</name>
<dbReference type="Gene3D" id="3.10.620.30">
    <property type="match status" value="1"/>
</dbReference>
<feature type="compositionally biased region" description="Basic and acidic residues" evidence="1">
    <location>
        <begin position="534"/>
        <end position="565"/>
    </location>
</feature>
<protein>
    <submittedName>
        <fullName evidence="4">Transglutaminase domain-containing protein</fullName>
    </submittedName>
</protein>
<evidence type="ECO:0000256" key="1">
    <source>
        <dbReference type="SAM" id="MobiDB-lite"/>
    </source>
</evidence>
<accession>A0A6G8AUH2</accession>
<dbReference type="RefSeq" id="WP_166034854.1">
    <property type="nucleotide sequence ID" value="NZ_CP049887.1"/>
</dbReference>
<keyword evidence="2" id="KW-0472">Membrane</keyword>
<dbReference type="InterPro" id="IPR038765">
    <property type="entry name" value="Papain-like_cys_pep_sf"/>
</dbReference>
<gene>
    <name evidence="4" type="ORF">G7082_09470</name>
</gene>
<feature type="transmembrane region" description="Helical" evidence="2">
    <location>
        <begin position="588"/>
        <end position="608"/>
    </location>
</feature>
<dbReference type="KEGG" id="vhy:G7082_09470"/>
<dbReference type="SUPFAM" id="SSF54001">
    <property type="entry name" value="Cysteine proteinases"/>
    <property type="match status" value="1"/>
</dbReference>